<keyword evidence="4" id="KW-1185">Reference proteome</keyword>
<dbReference type="GO" id="GO:0004175">
    <property type="term" value="F:endopeptidase activity"/>
    <property type="evidence" value="ECO:0007669"/>
    <property type="project" value="UniProtKB-ARBA"/>
</dbReference>
<feature type="transmembrane region" description="Helical" evidence="1">
    <location>
        <begin position="72"/>
        <end position="92"/>
    </location>
</feature>
<dbReference type="OrthoDB" id="118729at2"/>
<dbReference type="RefSeq" id="WP_119015573.1">
    <property type="nucleotide sequence ID" value="NZ_QXEV01000003.1"/>
</dbReference>
<evidence type="ECO:0000313" key="4">
    <source>
        <dbReference type="Proteomes" id="UP000266506"/>
    </source>
</evidence>
<keyword evidence="1" id="KW-0472">Membrane</keyword>
<dbReference type="Pfam" id="PF02517">
    <property type="entry name" value="Rce1-like"/>
    <property type="match status" value="1"/>
</dbReference>
<dbReference type="InParanoid" id="A0A397RXU6"/>
<name>A0A397RXU6_9MOLU</name>
<feature type="transmembrane region" description="Helical" evidence="1">
    <location>
        <begin position="104"/>
        <end position="123"/>
    </location>
</feature>
<dbReference type="EMBL" id="QXEV01000003">
    <property type="protein sequence ID" value="RIA78092.1"/>
    <property type="molecule type" value="Genomic_DNA"/>
</dbReference>
<keyword evidence="1" id="KW-1133">Transmembrane helix</keyword>
<keyword evidence="3" id="KW-0645">Protease</keyword>
<keyword evidence="3" id="KW-0378">Hydrolase</keyword>
<sequence>MEKEKKYIILIVETLIITGMLCLAKFIPSTGINGLDIVFNISYNLIMGITAFIACKLTGIKIDFEWKNYKQFIIGFGIASLLALALGVIPAACGGSLAGPHQNFKIWNFLFNLFYLLLIIGPVEEMVFRMYYQNTFISFFKKYKWIGIIVASIIFGLFHIFNGWISVLITFGIGLIFGFSKEYIKDIHYPGISFAHGLYDLFLRSITYIF</sequence>
<dbReference type="Proteomes" id="UP000266506">
    <property type="component" value="Unassembled WGS sequence"/>
</dbReference>
<accession>A0A397RXU6</accession>
<gene>
    <name evidence="3" type="ORF">EI71_00403</name>
</gene>
<dbReference type="GO" id="GO:0006508">
    <property type="term" value="P:proteolysis"/>
    <property type="evidence" value="ECO:0007669"/>
    <property type="project" value="UniProtKB-KW"/>
</dbReference>
<comment type="caution">
    <text evidence="3">The sequence shown here is derived from an EMBL/GenBank/DDBJ whole genome shotgun (WGS) entry which is preliminary data.</text>
</comment>
<dbReference type="InterPro" id="IPR003675">
    <property type="entry name" value="Rce1/LyrA-like_dom"/>
</dbReference>
<protein>
    <submittedName>
        <fullName evidence="3">CAAX prenyl protease-like protein</fullName>
    </submittedName>
</protein>
<feature type="transmembrane region" description="Helical" evidence="1">
    <location>
        <begin position="7"/>
        <end position="27"/>
    </location>
</feature>
<feature type="domain" description="CAAX prenyl protease 2/Lysostaphin resistance protein A-like" evidence="2">
    <location>
        <begin position="107"/>
        <end position="201"/>
    </location>
</feature>
<dbReference type="AlphaFoldDB" id="A0A397RXU6"/>
<keyword evidence="1" id="KW-0812">Transmembrane</keyword>
<evidence type="ECO:0000259" key="2">
    <source>
        <dbReference type="Pfam" id="PF02517"/>
    </source>
</evidence>
<feature type="transmembrane region" description="Helical" evidence="1">
    <location>
        <begin position="167"/>
        <end position="184"/>
    </location>
</feature>
<reference evidence="3 4" key="1">
    <citation type="submission" date="2018-08" db="EMBL/GenBank/DDBJ databases">
        <title>Genomic Encyclopedia of Archaeal and Bacterial Type Strains, Phase II (KMG-II): from individual species to whole genera.</title>
        <authorList>
            <person name="Goeker M."/>
        </authorList>
    </citation>
    <scope>NUCLEOTIDE SEQUENCE [LARGE SCALE GENOMIC DNA]</scope>
    <source>
        <strain evidence="3 4">ATCC 27112</strain>
    </source>
</reference>
<evidence type="ECO:0000256" key="1">
    <source>
        <dbReference type="SAM" id="Phobius"/>
    </source>
</evidence>
<evidence type="ECO:0000313" key="3">
    <source>
        <dbReference type="EMBL" id="RIA78092.1"/>
    </source>
</evidence>
<proteinExistence type="predicted"/>
<organism evidence="3 4">
    <name type="scientific">Anaeroplasma bactoclasticum</name>
    <dbReference type="NCBI Taxonomy" id="2088"/>
    <lineage>
        <taxon>Bacteria</taxon>
        <taxon>Bacillati</taxon>
        <taxon>Mycoplasmatota</taxon>
        <taxon>Mollicutes</taxon>
        <taxon>Anaeroplasmatales</taxon>
        <taxon>Anaeroplasmataceae</taxon>
        <taxon>Anaeroplasma</taxon>
    </lineage>
</organism>
<dbReference type="GO" id="GO:0080120">
    <property type="term" value="P:CAAX-box protein maturation"/>
    <property type="evidence" value="ECO:0007669"/>
    <property type="project" value="UniProtKB-ARBA"/>
</dbReference>
<feature type="transmembrane region" description="Helical" evidence="1">
    <location>
        <begin position="39"/>
        <end position="60"/>
    </location>
</feature>